<dbReference type="InterPro" id="IPR051554">
    <property type="entry name" value="Acetyltransferase_Eis"/>
</dbReference>
<dbReference type="Proteomes" id="UP000188324">
    <property type="component" value="Chromosome"/>
</dbReference>
<dbReference type="SUPFAM" id="SSF55718">
    <property type="entry name" value="SCP-like"/>
    <property type="match status" value="1"/>
</dbReference>
<dbReference type="InterPro" id="IPR025559">
    <property type="entry name" value="Eis_dom"/>
</dbReference>
<dbReference type="Pfam" id="PF13527">
    <property type="entry name" value="Acetyltransf_9"/>
    <property type="match status" value="1"/>
</dbReference>
<dbReference type="PROSITE" id="PS51186">
    <property type="entry name" value="GNAT"/>
    <property type="match status" value="1"/>
</dbReference>
<organism evidence="1 2">
    <name type="scientific">Tessaracoccus flavus</name>
    <dbReference type="NCBI Taxonomy" id="1610493"/>
    <lineage>
        <taxon>Bacteria</taxon>
        <taxon>Bacillati</taxon>
        <taxon>Actinomycetota</taxon>
        <taxon>Actinomycetes</taxon>
        <taxon>Propionibacteriales</taxon>
        <taxon>Propionibacteriaceae</taxon>
        <taxon>Tessaracoccus</taxon>
    </lineage>
</organism>
<dbReference type="Pfam" id="PF17668">
    <property type="entry name" value="Acetyltransf_17"/>
    <property type="match status" value="1"/>
</dbReference>
<evidence type="ECO:0000313" key="2">
    <source>
        <dbReference type="Proteomes" id="UP000188324"/>
    </source>
</evidence>
<gene>
    <name evidence="1" type="ORF">RPIT_08920</name>
</gene>
<dbReference type="EMBL" id="CP019605">
    <property type="protein sequence ID" value="AQP44896.1"/>
    <property type="molecule type" value="Genomic_DNA"/>
</dbReference>
<accession>A0A1Q2CFK2</accession>
<dbReference type="STRING" id="1610493.RPIT_08920"/>
<protein>
    <submittedName>
        <fullName evidence="1">Uncharacterized protein</fullName>
    </submittedName>
</protein>
<dbReference type="KEGG" id="tfl:RPIT_08920"/>
<keyword evidence="2" id="KW-1185">Reference proteome</keyword>
<dbReference type="InterPro" id="IPR016181">
    <property type="entry name" value="Acyl_CoA_acyltransferase"/>
</dbReference>
<sequence>MHEMRTIPVTDELTAELRAYAVAMRDGFHEAPITADGWARWHEAIRHDGARLRGVFDPDRPFGLASVPVGTFASFPGTINTGTELAPTNCITDVTVAASHRRRGIMQQMMTTDLNEARERGDVFAALTATDTRLYGRFGFGVTADSRRIEINTGHSFGLISQPSGSCVFATGDDASAVRRSLFERWHAEQFWSITRHHHYWQPGFDWATQTARHDRHIIHLDDDGHADAAAVIVVRDDHVEIRDLLGLSHRAELEIIRFVALLETHDKVVWRHCFDVRHPLPWAVTDRRSVSVVKEFDTLWVRIVDVERALASRSYEGDGEATIRVVDPLDDNTFTYRIRVAGGQPDVETTSREPDATLPLDSLAPIYSALQGPKELASAGRAQGTPEGLARVARLFAREEPGISASIF</sequence>
<dbReference type="OrthoDB" id="8399956at2"/>
<proteinExistence type="predicted"/>
<dbReference type="Pfam" id="PF13530">
    <property type="entry name" value="SCP2_2"/>
    <property type="match status" value="1"/>
</dbReference>
<dbReference type="PANTHER" id="PTHR37817">
    <property type="entry name" value="N-ACETYLTRANSFERASE EIS"/>
    <property type="match status" value="1"/>
</dbReference>
<dbReference type="Gene3D" id="3.40.630.30">
    <property type="match status" value="2"/>
</dbReference>
<dbReference type="GO" id="GO:0030649">
    <property type="term" value="P:aminoglycoside antibiotic catabolic process"/>
    <property type="evidence" value="ECO:0007669"/>
    <property type="project" value="TreeGrafter"/>
</dbReference>
<dbReference type="RefSeq" id="WP_077342421.1">
    <property type="nucleotide sequence ID" value="NZ_CP019605.1"/>
</dbReference>
<name>A0A1Q2CFK2_9ACTN</name>
<dbReference type="InterPro" id="IPR000182">
    <property type="entry name" value="GNAT_dom"/>
</dbReference>
<dbReference type="InterPro" id="IPR036527">
    <property type="entry name" value="SCP2_sterol-bd_dom_sf"/>
</dbReference>
<dbReference type="SUPFAM" id="SSF55729">
    <property type="entry name" value="Acyl-CoA N-acyltransferases (Nat)"/>
    <property type="match status" value="1"/>
</dbReference>
<evidence type="ECO:0000313" key="1">
    <source>
        <dbReference type="EMBL" id="AQP44896.1"/>
    </source>
</evidence>
<dbReference type="InterPro" id="IPR041380">
    <property type="entry name" value="Acetyltransf_17"/>
</dbReference>
<dbReference type="AlphaFoldDB" id="A0A1Q2CFK2"/>
<dbReference type="PANTHER" id="PTHR37817:SF1">
    <property type="entry name" value="N-ACETYLTRANSFERASE EIS"/>
    <property type="match status" value="1"/>
</dbReference>
<dbReference type="GO" id="GO:0034069">
    <property type="term" value="F:aminoglycoside N-acetyltransferase activity"/>
    <property type="evidence" value="ECO:0007669"/>
    <property type="project" value="TreeGrafter"/>
</dbReference>
<reference evidence="1 2" key="1">
    <citation type="journal article" date="2016" name="Int. J. Syst. Evol. Microbiol.">
        <title>Tessaracoccus flavus sp. nov., isolated from the drainage system of a lindane-producing factory.</title>
        <authorList>
            <person name="Kumari R."/>
            <person name="Singh P."/>
            <person name="Schumann P."/>
            <person name="Lal R."/>
        </authorList>
    </citation>
    <scope>NUCLEOTIDE SEQUENCE [LARGE SCALE GENOMIC DNA]</scope>
    <source>
        <strain evidence="1 2">RP1T</strain>
    </source>
</reference>
<dbReference type="Gene3D" id="3.30.1050.10">
    <property type="entry name" value="SCP2 sterol-binding domain"/>
    <property type="match status" value="1"/>
</dbReference>